<organism evidence="2 3">
    <name type="scientific">Stephania cephalantha</name>
    <dbReference type="NCBI Taxonomy" id="152367"/>
    <lineage>
        <taxon>Eukaryota</taxon>
        <taxon>Viridiplantae</taxon>
        <taxon>Streptophyta</taxon>
        <taxon>Embryophyta</taxon>
        <taxon>Tracheophyta</taxon>
        <taxon>Spermatophyta</taxon>
        <taxon>Magnoliopsida</taxon>
        <taxon>Ranunculales</taxon>
        <taxon>Menispermaceae</taxon>
        <taxon>Menispermoideae</taxon>
        <taxon>Cissampelideae</taxon>
        <taxon>Stephania</taxon>
    </lineage>
</organism>
<gene>
    <name evidence="2" type="ORF">Scep_025850</name>
</gene>
<dbReference type="Proteomes" id="UP001419268">
    <property type="component" value="Unassembled WGS sequence"/>
</dbReference>
<proteinExistence type="predicted"/>
<dbReference type="EMBL" id="JBBNAG010000011">
    <property type="protein sequence ID" value="KAK9094381.1"/>
    <property type="molecule type" value="Genomic_DNA"/>
</dbReference>
<accession>A0AAP0HRY5</accession>
<comment type="caution">
    <text evidence="2">The sequence shown here is derived from an EMBL/GenBank/DDBJ whole genome shotgun (WGS) entry which is preliminary data.</text>
</comment>
<reference evidence="2 3" key="1">
    <citation type="submission" date="2024-01" db="EMBL/GenBank/DDBJ databases">
        <title>Genome assemblies of Stephania.</title>
        <authorList>
            <person name="Yang L."/>
        </authorList>
    </citation>
    <scope>NUCLEOTIDE SEQUENCE [LARGE SCALE GENOMIC DNA]</scope>
    <source>
        <strain evidence="2">JXDWG</strain>
        <tissue evidence="2">Leaf</tissue>
    </source>
</reference>
<evidence type="ECO:0000313" key="2">
    <source>
        <dbReference type="EMBL" id="KAK9094381.1"/>
    </source>
</evidence>
<sequence length="105" mass="11160">MAFFHVLSSSSTPCAFIALTTSHVFSLNAPLFTVFGSIEVSWVVVVGGSQGLTAPEWTDGASEDPRRQARRHARTTGDARNKMMALTLQGTAPTTASSSEIEVSD</sequence>
<protein>
    <submittedName>
        <fullName evidence="2">Uncharacterized protein</fullName>
    </submittedName>
</protein>
<evidence type="ECO:0000256" key="1">
    <source>
        <dbReference type="SAM" id="MobiDB-lite"/>
    </source>
</evidence>
<keyword evidence="3" id="KW-1185">Reference proteome</keyword>
<feature type="region of interest" description="Disordered" evidence="1">
    <location>
        <begin position="54"/>
        <end position="82"/>
    </location>
</feature>
<evidence type="ECO:0000313" key="3">
    <source>
        <dbReference type="Proteomes" id="UP001419268"/>
    </source>
</evidence>
<name>A0AAP0HRY5_9MAGN</name>
<dbReference type="AlphaFoldDB" id="A0AAP0HRY5"/>